<dbReference type="RefSeq" id="WP_348956487.1">
    <property type="nucleotide sequence ID" value="NZ_JBDZYD010000020.1"/>
</dbReference>
<name>A0ABV0LTC2_9PSEU</name>
<dbReference type="SUPFAM" id="SSF46955">
    <property type="entry name" value="Putative DNA-binding domain"/>
    <property type="match status" value="1"/>
</dbReference>
<protein>
    <submittedName>
        <fullName evidence="2">MerR family transcriptional regulator</fullName>
    </submittedName>
</protein>
<gene>
    <name evidence="2" type="ORF">ABJI51_40525</name>
</gene>
<organism evidence="2 3">
    <name type="scientific">Amycolatopsis melonis</name>
    <dbReference type="NCBI Taxonomy" id="3156488"/>
    <lineage>
        <taxon>Bacteria</taxon>
        <taxon>Bacillati</taxon>
        <taxon>Actinomycetota</taxon>
        <taxon>Actinomycetes</taxon>
        <taxon>Pseudonocardiales</taxon>
        <taxon>Pseudonocardiaceae</taxon>
        <taxon>Amycolatopsis</taxon>
    </lineage>
</organism>
<dbReference type="Gene3D" id="1.10.1660.10">
    <property type="match status" value="1"/>
</dbReference>
<proteinExistence type="predicted"/>
<dbReference type="PROSITE" id="PS50937">
    <property type="entry name" value="HTH_MERR_2"/>
    <property type="match status" value="1"/>
</dbReference>
<reference evidence="2 3" key="1">
    <citation type="submission" date="2024-05" db="EMBL/GenBank/DDBJ databases">
        <authorList>
            <person name="Zhao H."/>
            <person name="Xu Y."/>
            <person name="Lin S."/>
            <person name="Spain J.C."/>
            <person name="Zhou N.-Y."/>
        </authorList>
    </citation>
    <scope>NUCLEOTIDE SEQUENCE [LARGE SCALE GENOMIC DNA]</scope>
    <source>
        <strain evidence="2 3">NEAU-NG30</strain>
    </source>
</reference>
<dbReference type="EMBL" id="JBDZYD010000020">
    <property type="protein sequence ID" value="MEQ0565401.1"/>
    <property type="molecule type" value="Genomic_DNA"/>
</dbReference>
<dbReference type="Proteomes" id="UP001440984">
    <property type="component" value="Unassembled WGS sequence"/>
</dbReference>
<evidence type="ECO:0000259" key="1">
    <source>
        <dbReference type="PROSITE" id="PS50937"/>
    </source>
</evidence>
<dbReference type="Pfam" id="PF13411">
    <property type="entry name" value="MerR_1"/>
    <property type="match status" value="1"/>
</dbReference>
<evidence type="ECO:0000313" key="3">
    <source>
        <dbReference type="Proteomes" id="UP001440984"/>
    </source>
</evidence>
<keyword evidence="3" id="KW-1185">Reference proteome</keyword>
<feature type="domain" description="HTH merR-type" evidence="1">
    <location>
        <begin position="1"/>
        <end position="67"/>
    </location>
</feature>
<comment type="caution">
    <text evidence="2">The sequence shown here is derived from an EMBL/GenBank/DDBJ whole genome shotgun (WGS) entry which is preliminary data.</text>
</comment>
<accession>A0ABV0LTC2</accession>
<evidence type="ECO:0000313" key="2">
    <source>
        <dbReference type="EMBL" id="MEQ0565401.1"/>
    </source>
</evidence>
<sequence>MSMSCKAFGIRASALRYYDTLGVLKPAGRRAGARTYGIAELRLLALIQLWHHAGSLNLDDTAAVISGRAHGGWRDVVSGAVTRLEQEIERLDTARRVLEHSLQCPRDNPVRDCPVLAKELDQRIAELFGTAPDHSQPSSADR</sequence>
<dbReference type="InterPro" id="IPR000551">
    <property type="entry name" value="MerR-type_HTH_dom"/>
</dbReference>
<dbReference type="SMART" id="SM00422">
    <property type="entry name" value="HTH_MERR"/>
    <property type="match status" value="1"/>
</dbReference>
<dbReference type="InterPro" id="IPR009061">
    <property type="entry name" value="DNA-bd_dom_put_sf"/>
</dbReference>